<comment type="similarity">
    <text evidence="1">Belongs to the plant acyltransferase family.</text>
</comment>
<reference evidence="3" key="1">
    <citation type="journal article" date="2013" name="Science">
        <title>The Amborella genome and the evolution of flowering plants.</title>
        <authorList>
            <consortium name="Amborella Genome Project"/>
        </authorList>
    </citation>
    <scope>NUCLEOTIDE SEQUENCE [LARGE SCALE GENOMIC DNA]</scope>
</reference>
<sequence>MASCTLDEASPLKLTPQLCDLHPSDEGTEELMQVQLTRFMCGSLVVGFTSNHLIADGKATGTFLLACGQATCGLTDYPVPIHDRAVVKPHDPFSIEFDHLGKEYMEKRLVKEVPWEEMVSQVRVEKTQFSPDVLAKLKAPATVRCPSGRDYSTFESLIFHLWQKVTQAHGMGEEETSQLCILINVRTHVVPPIAHGYFGNMVLWVFPRATVRELLSQPLDRVAEVVHAAIAQVNDRYARSFVDFDVGVERDGRWSELVATGDLDSTVCCPNLEANSRLRIPFEENGFWEWGA</sequence>
<dbReference type="InterPro" id="IPR023213">
    <property type="entry name" value="CAT-like_dom_sf"/>
</dbReference>
<dbReference type="OrthoDB" id="671439at2759"/>
<dbReference type="Gramene" id="ERN14527">
    <property type="protein sequence ID" value="ERN14527"/>
    <property type="gene ID" value="AMTR_s00038p00068550"/>
</dbReference>
<dbReference type="Gene3D" id="3.30.559.10">
    <property type="entry name" value="Chloramphenicol acetyltransferase-like domain"/>
    <property type="match status" value="2"/>
</dbReference>
<dbReference type="PANTHER" id="PTHR31642">
    <property type="entry name" value="TRICHOTHECENE 3-O-ACETYLTRANSFERASE"/>
    <property type="match status" value="1"/>
</dbReference>
<dbReference type="KEGG" id="atr:18442785"/>
<dbReference type="HOGENOM" id="CLU_014546_6_2_1"/>
<dbReference type="Pfam" id="PF02458">
    <property type="entry name" value="Transferase"/>
    <property type="match status" value="1"/>
</dbReference>
<organism evidence="2 3">
    <name type="scientific">Amborella trichopoda</name>
    <dbReference type="NCBI Taxonomy" id="13333"/>
    <lineage>
        <taxon>Eukaryota</taxon>
        <taxon>Viridiplantae</taxon>
        <taxon>Streptophyta</taxon>
        <taxon>Embryophyta</taxon>
        <taxon>Tracheophyta</taxon>
        <taxon>Spermatophyta</taxon>
        <taxon>Magnoliopsida</taxon>
        <taxon>Amborellales</taxon>
        <taxon>Amborellaceae</taxon>
        <taxon>Amborella</taxon>
    </lineage>
</organism>
<evidence type="ECO:0000256" key="1">
    <source>
        <dbReference type="ARBA" id="ARBA00009861"/>
    </source>
</evidence>
<evidence type="ECO:0000313" key="3">
    <source>
        <dbReference type="Proteomes" id="UP000017836"/>
    </source>
</evidence>
<dbReference type="EMBL" id="KI392532">
    <property type="protein sequence ID" value="ERN14527.1"/>
    <property type="molecule type" value="Genomic_DNA"/>
</dbReference>
<dbReference type="OMA" id="KASSMNN"/>
<evidence type="ECO:0000313" key="2">
    <source>
        <dbReference type="EMBL" id="ERN14527.1"/>
    </source>
</evidence>
<dbReference type="InterPro" id="IPR050317">
    <property type="entry name" value="Plant_Fungal_Acyltransferase"/>
</dbReference>
<dbReference type="AlphaFoldDB" id="U5CZI2"/>
<protein>
    <submittedName>
        <fullName evidence="2">Uncharacterized protein</fullName>
    </submittedName>
</protein>
<gene>
    <name evidence="2" type="ORF">AMTR_s00038p00068550</name>
</gene>
<name>U5CZI2_AMBTC</name>
<dbReference type="eggNOG" id="ENOG502QTU2">
    <property type="taxonomic scope" value="Eukaryota"/>
</dbReference>
<keyword evidence="3" id="KW-1185">Reference proteome</keyword>
<accession>U5CZI2</accession>
<dbReference type="PANTHER" id="PTHR31642:SF13">
    <property type="entry name" value="AGMATINE HYDROXYCINNAMOYLTRANSFERASE 1"/>
    <property type="match status" value="1"/>
</dbReference>
<proteinExistence type="inferred from homology"/>
<dbReference type="GO" id="GO:0016747">
    <property type="term" value="F:acyltransferase activity, transferring groups other than amino-acyl groups"/>
    <property type="evidence" value="ECO:0000318"/>
    <property type="project" value="GO_Central"/>
</dbReference>
<dbReference type="Proteomes" id="UP000017836">
    <property type="component" value="Unassembled WGS sequence"/>
</dbReference>